<sequence>MSSDPFTEAMIQSDDDQYRNPFDIDINPEGEIDEEIIESIGIKTNFESRNDKIETPDEGIIENINTDEINARKAFLYFNDCDIEKQGEESFYNKVKKIQNELSRLKLVVSKVDSEDQDDSKEETKQDSESKIDSSKVLKEIDAMQTRVNKLINPKLSKNSPSEDSKPLSELVSALSLSDGSDSHNVVYELMYNSDCKNLMVAAKISELKKRINVIQKCLSGWSDKDSSKYKDISFMLSFTGDQVKFMNRKEVQRINDASLYPRTGEGRMSDDLKFDTEVVSELVDVVGEDKDESDLVEKDIHKLESLKNVHEQSSEIFNKIQNLQMSQNHILNNLTEDQKALGFIKESFAENVQIMKDNLKNIKERIAKLKK</sequence>
<feature type="compositionally biased region" description="Basic and acidic residues" evidence="3">
    <location>
        <begin position="122"/>
        <end position="135"/>
    </location>
</feature>
<keyword evidence="2" id="KW-0963">Cytoplasm</keyword>
<keyword evidence="5" id="KW-1185">Reference proteome</keyword>
<dbReference type="InterPro" id="IPR028133">
    <property type="entry name" value="Dynamitin"/>
</dbReference>
<dbReference type="EMBL" id="CAMPGE010014706">
    <property type="protein sequence ID" value="CAI2373363.1"/>
    <property type="molecule type" value="Genomic_DNA"/>
</dbReference>
<dbReference type="PANTHER" id="PTHR15346">
    <property type="entry name" value="DYNACTIN SUBUNIT"/>
    <property type="match status" value="1"/>
</dbReference>
<evidence type="ECO:0000256" key="3">
    <source>
        <dbReference type="SAM" id="MobiDB-lite"/>
    </source>
</evidence>
<evidence type="ECO:0000313" key="4">
    <source>
        <dbReference type="EMBL" id="CAI2373363.1"/>
    </source>
</evidence>
<gene>
    <name evidence="4" type="ORF">ECRASSUSDP1_LOCUS14707</name>
</gene>
<comment type="subcellular location">
    <subcellularLocation>
        <location evidence="1">Cytoplasm</location>
    </subcellularLocation>
</comment>
<name>A0AAD1XIL0_EUPCR</name>
<organism evidence="4 5">
    <name type="scientific">Euplotes crassus</name>
    <dbReference type="NCBI Taxonomy" id="5936"/>
    <lineage>
        <taxon>Eukaryota</taxon>
        <taxon>Sar</taxon>
        <taxon>Alveolata</taxon>
        <taxon>Ciliophora</taxon>
        <taxon>Intramacronucleata</taxon>
        <taxon>Spirotrichea</taxon>
        <taxon>Hypotrichia</taxon>
        <taxon>Euplotida</taxon>
        <taxon>Euplotidae</taxon>
        <taxon>Moneuplotes</taxon>
    </lineage>
</organism>
<dbReference type="GO" id="GO:0005869">
    <property type="term" value="C:dynactin complex"/>
    <property type="evidence" value="ECO:0007669"/>
    <property type="project" value="InterPro"/>
</dbReference>
<dbReference type="AlphaFoldDB" id="A0AAD1XIL0"/>
<evidence type="ECO:0000313" key="5">
    <source>
        <dbReference type="Proteomes" id="UP001295684"/>
    </source>
</evidence>
<protein>
    <submittedName>
        <fullName evidence="4">Uncharacterized protein</fullName>
    </submittedName>
</protein>
<evidence type="ECO:0000256" key="1">
    <source>
        <dbReference type="ARBA" id="ARBA00004496"/>
    </source>
</evidence>
<proteinExistence type="predicted"/>
<feature type="region of interest" description="Disordered" evidence="3">
    <location>
        <begin position="1"/>
        <end position="20"/>
    </location>
</feature>
<dbReference type="GO" id="GO:0005737">
    <property type="term" value="C:cytoplasm"/>
    <property type="evidence" value="ECO:0007669"/>
    <property type="project" value="UniProtKB-SubCell"/>
</dbReference>
<dbReference type="Pfam" id="PF04912">
    <property type="entry name" value="Dynamitin"/>
    <property type="match status" value="1"/>
</dbReference>
<reference evidence="4" key="1">
    <citation type="submission" date="2023-07" db="EMBL/GenBank/DDBJ databases">
        <authorList>
            <consortium name="AG Swart"/>
            <person name="Singh M."/>
            <person name="Singh A."/>
            <person name="Seah K."/>
            <person name="Emmerich C."/>
        </authorList>
    </citation>
    <scope>NUCLEOTIDE SEQUENCE</scope>
    <source>
        <strain evidence="4">DP1</strain>
    </source>
</reference>
<accession>A0AAD1XIL0</accession>
<evidence type="ECO:0000256" key="2">
    <source>
        <dbReference type="ARBA" id="ARBA00022490"/>
    </source>
</evidence>
<dbReference type="GO" id="GO:0007017">
    <property type="term" value="P:microtubule-based process"/>
    <property type="evidence" value="ECO:0007669"/>
    <property type="project" value="InterPro"/>
</dbReference>
<feature type="region of interest" description="Disordered" evidence="3">
    <location>
        <begin position="113"/>
        <end position="135"/>
    </location>
</feature>
<dbReference type="Proteomes" id="UP001295684">
    <property type="component" value="Unassembled WGS sequence"/>
</dbReference>
<comment type="caution">
    <text evidence="4">The sequence shown here is derived from an EMBL/GenBank/DDBJ whole genome shotgun (WGS) entry which is preliminary data.</text>
</comment>